<protein>
    <submittedName>
        <fullName evidence="2">Uncharacterized protein</fullName>
    </submittedName>
</protein>
<organism evidence="2 3">
    <name type="scientific">Quercus rubra</name>
    <name type="common">Northern red oak</name>
    <name type="synonym">Quercus borealis</name>
    <dbReference type="NCBI Taxonomy" id="3512"/>
    <lineage>
        <taxon>Eukaryota</taxon>
        <taxon>Viridiplantae</taxon>
        <taxon>Streptophyta</taxon>
        <taxon>Embryophyta</taxon>
        <taxon>Tracheophyta</taxon>
        <taxon>Spermatophyta</taxon>
        <taxon>Magnoliopsida</taxon>
        <taxon>eudicotyledons</taxon>
        <taxon>Gunneridae</taxon>
        <taxon>Pentapetalae</taxon>
        <taxon>rosids</taxon>
        <taxon>fabids</taxon>
        <taxon>Fagales</taxon>
        <taxon>Fagaceae</taxon>
        <taxon>Quercus</taxon>
    </lineage>
</organism>
<comment type="caution">
    <text evidence="2">The sequence shown here is derived from an EMBL/GenBank/DDBJ whole genome shotgun (WGS) entry which is preliminary data.</text>
</comment>
<name>A0AAN7ENB6_QUERU</name>
<dbReference type="EMBL" id="JAXUIC010000008">
    <property type="protein sequence ID" value="KAK4576466.1"/>
    <property type="molecule type" value="Genomic_DNA"/>
</dbReference>
<evidence type="ECO:0000313" key="2">
    <source>
        <dbReference type="EMBL" id="KAK4576466.1"/>
    </source>
</evidence>
<dbReference type="AlphaFoldDB" id="A0AAN7ENB6"/>
<feature type="compositionally biased region" description="Basic and acidic residues" evidence="1">
    <location>
        <begin position="1"/>
        <end position="18"/>
    </location>
</feature>
<reference evidence="2 3" key="1">
    <citation type="journal article" date="2023" name="G3 (Bethesda)">
        <title>A haplotype-resolved chromosome-scale genome for Quercus rubra L. provides insights into the genetics of adaptive traits for red oak species.</title>
        <authorList>
            <person name="Kapoor B."/>
            <person name="Jenkins J."/>
            <person name="Schmutz J."/>
            <person name="Zhebentyayeva T."/>
            <person name="Kuelheim C."/>
            <person name="Coggeshall M."/>
            <person name="Heim C."/>
            <person name="Lasky J.R."/>
            <person name="Leites L."/>
            <person name="Islam-Faridi N."/>
            <person name="Romero-Severson J."/>
            <person name="DeLeo V.L."/>
            <person name="Lucas S.M."/>
            <person name="Lazic D."/>
            <person name="Gailing O."/>
            <person name="Carlson J."/>
            <person name="Staton M."/>
        </authorList>
    </citation>
    <scope>NUCLEOTIDE SEQUENCE [LARGE SCALE GENOMIC DNA]</scope>
    <source>
        <strain evidence="2">Pseudo-F2</strain>
    </source>
</reference>
<evidence type="ECO:0000256" key="1">
    <source>
        <dbReference type="SAM" id="MobiDB-lite"/>
    </source>
</evidence>
<feature type="region of interest" description="Disordered" evidence="1">
    <location>
        <begin position="1"/>
        <end position="30"/>
    </location>
</feature>
<keyword evidence="3" id="KW-1185">Reference proteome</keyword>
<dbReference type="Proteomes" id="UP001324115">
    <property type="component" value="Unassembled WGS sequence"/>
</dbReference>
<gene>
    <name evidence="2" type="ORF">RGQ29_027140</name>
</gene>
<sequence length="245" mass="28146">MDWFNNRESKIKKNKDSKNNNITNDNNTKKKKKNRFLTCFRPNSMEGFLFPKLFSPPLTQVKKEEQEKDGGGGRKKHRNARLSRILKVIFTGTFLAKKVRKRKSIQNSFTSETNIATKTTVKTDSMKQDDIKLGINSNLNSTPSPKQWQDKHTNIVEENEEERCGSLSKQIVQDKDNNIVEENTNGEGRYGCIIALSFSLISLLGSIYWNKALSFFCTATGFFLIRWSSRYILPKHRLKLKSGLG</sequence>
<evidence type="ECO:0000313" key="3">
    <source>
        <dbReference type="Proteomes" id="UP001324115"/>
    </source>
</evidence>
<proteinExistence type="predicted"/>
<accession>A0AAN7ENB6</accession>